<evidence type="ECO:0008006" key="3">
    <source>
        <dbReference type="Google" id="ProtNLM"/>
    </source>
</evidence>
<evidence type="ECO:0000313" key="2">
    <source>
        <dbReference type="Proteomes" id="UP001143480"/>
    </source>
</evidence>
<dbReference type="Proteomes" id="UP001143480">
    <property type="component" value="Unassembled WGS sequence"/>
</dbReference>
<proteinExistence type="predicted"/>
<keyword evidence="2" id="KW-1185">Reference proteome</keyword>
<organism evidence="1 2">
    <name type="scientific">Dactylosporangium matsuzakiense</name>
    <dbReference type="NCBI Taxonomy" id="53360"/>
    <lineage>
        <taxon>Bacteria</taxon>
        <taxon>Bacillati</taxon>
        <taxon>Actinomycetota</taxon>
        <taxon>Actinomycetes</taxon>
        <taxon>Micromonosporales</taxon>
        <taxon>Micromonosporaceae</taxon>
        <taxon>Dactylosporangium</taxon>
    </lineage>
</organism>
<gene>
    <name evidence="1" type="ORF">GCM10017581_044250</name>
</gene>
<name>A0A9W6NMZ3_9ACTN</name>
<sequence length="84" mass="8641">MIRRVPDGVTVTFRPSGPLDAQALAGVPGVTATSVEDGIWTVQGHGNLAHEVSTALAALHVVPLALNIVQADLESAFVELTCAP</sequence>
<accession>A0A9W6NMZ3</accession>
<protein>
    <recommendedName>
        <fullName evidence="3">ABC transporter ATP-binding protein</fullName>
    </recommendedName>
</protein>
<reference evidence="1" key="1">
    <citation type="journal article" date="2014" name="Int. J. Syst. Evol. Microbiol.">
        <title>Complete genome sequence of Corynebacterium casei LMG S-19264T (=DSM 44701T), isolated from a smear-ripened cheese.</title>
        <authorList>
            <consortium name="US DOE Joint Genome Institute (JGI-PGF)"/>
            <person name="Walter F."/>
            <person name="Albersmeier A."/>
            <person name="Kalinowski J."/>
            <person name="Ruckert C."/>
        </authorList>
    </citation>
    <scope>NUCLEOTIDE SEQUENCE</scope>
    <source>
        <strain evidence="1">VKM Ac-1321</strain>
    </source>
</reference>
<comment type="caution">
    <text evidence="1">The sequence shown here is derived from an EMBL/GenBank/DDBJ whole genome shotgun (WGS) entry which is preliminary data.</text>
</comment>
<reference evidence="1" key="2">
    <citation type="submission" date="2023-01" db="EMBL/GenBank/DDBJ databases">
        <authorList>
            <person name="Sun Q."/>
            <person name="Evtushenko L."/>
        </authorList>
    </citation>
    <scope>NUCLEOTIDE SEQUENCE</scope>
    <source>
        <strain evidence="1">VKM Ac-1321</strain>
    </source>
</reference>
<dbReference type="EMBL" id="BSFP01000025">
    <property type="protein sequence ID" value="GLL02683.1"/>
    <property type="molecule type" value="Genomic_DNA"/>
</dbReference>
<evidence type="ECO:0000313" key="1">
    <source>
        <dbReference type="EMBL" id="GLL02683.1"/>
    </source>
</evidence>
<dbReference type="AlphaFoldDB" id="A0A9W6NMZ3"/>